<protein>
    <submittedName>
        <fullName evidence="2">Nucleotidyltransferase domain-containing protein</fullName>
    </submittedName>
</protein>
<reference evidence="2" key="1">
    <citation type="submission" date="2020-07" db="EMBL/GenBank/DDBJ databases">
        <title>Huge and variable diversity of episymbiotic CPR bacteria and DPANN archaea in groundwater ecosystems.</title>
        <authorList>
            <person name="He C.Y."/>
            <person name="Keren R."/>
            <person name="Whittaker M."/>
            <person name="Farag I.F."/>
            <person name="Doudna J."/>
            <person name="Cate J.H.D."/>
            <person name="Banfield J.F."/>
        </authorList>
    </citation>
    <scope>NUCLEOTIDE SEQUENCE</scope>
    <source>
        <strain evidence="2">NC_groundwater_717_Ag_S-0.2um_59_8</strain>
    </source>
</reference>
<dbReference type="AlphaFoldDB" id="A0A932GPB9"/>
<evidence type="ECO:0000313" key="3">
    <source>
        <dbReference type="Proteomes" id="UP000741360"/>
    </source>
</evidence>
<accession>A0A932GPB9</accession>
<dbReference type="GO" id="GO:0016779">
    <property type="term" value="F:nucleotidyltransferase activity"/>
    <property type="evidence" value="ECO:0007669"/>
    <property type="project" value="InterPro"/>
</dbReference>
<dbReference type="InterPro" id="IPR052548">
    <property type="entry name" value="Type_VII_TA_antitoxin"/>
</dbReference>
<dbReference type="InterPro" id="IPR002934">
    <property type="entry name" value="Polymerase_NTP_transf_dom"/>
</dbReference>
<name>A0A932GPB9_UNCTE</name>
<gene>
    <name evidence="2" type="ORF">HYY65_05085</name>
</gene>
<proteinExistence type="predicted"/>
<dbReference type="CDD" id="cd05403">
    <property type="entry name" value="NT_KNTase_like"/>
    <property type="match status" value="1"/>
</dbReference>
<dbReference type="EMBL" id="JACPSX010000092">
    <property type="protein sequence ID" value="MBI3014432.1"/>
    <property type="molecule type" value="Genomic_DNA"/>
</dbReference>
<evidence type="ECO:0000313" key="2">
    <source>
        <dbReference type="EMBL" id="MBI3014432.1"/>
    </source>
</evidence>
<dbReference type="PANTHER" id="PTHR33933">
    <property type="entry name" value="NUCLEOTIDYLTRANSFERASE"/>
    <property type="match status" value="1"/>
</dbReference>
<evidence type="ECO:0000259" key="1">
    <source>
        <dbReference type="Pfam" id="PF01909"/>
    </source>
</evidence>
<dbReference type="Pfam" id="PF01909">
    <property type="entry name" value="NTP_transf_2"/>
    <property type="match status" value="1"/>
</dbReference>
<dbReference type="Proteomes" id="UP000741360">
    <property type="component" value="Unassembled WGS sequence"/>
</dbReference>
<dbReference type="SUPFAM" id="SSF81301">
    <property type="entry name" value="Nucleotidyltransferase"/>
    <property type="match status" value="1"/>
</dbReference>
<comment type="caution">
    <text evidence="2">The sequence shown here is derived from an EMBL/GenBank/DDBJ whole genome shotgun (WGS) entry which is preliminary data.</text>
</comment>
<sequence>MARSRHVKSSRPSLKEILRELAHALKERYGGNFVNLWFYGSQARGRAHDESDVDLLLILRGEIRPSKEIDRIADLLADFNLRYGVLLSVLPVHERTFKNGDGPFWRNVRREGKAA</sequence>
<feature type="domain" description="Polymerase nucleotidyl transferase" evidence="1">
    <location>
        <begin position="18"/>
        <end position="62"/>
    </location>
</feature>
<dbReference type="PANTHER" id="PTHR33933:SF1">
    <property type="entry name" value="PROTEIN ADENYLYLTRANSFERASE MNTA-RELATED"/>
    <property type="match status" value="1"/>
</dbReference>
<organism evidence="2 3">
    <name type="scientific">Tectimicrobiota bacterium</name>
    <dbReference type="NCBI Taxonomy" id="2528274"/>
    <lineage>
        <taxon>Bacteria</taxon>
        <taxon>Pseudomonadati</taxon>
        <taxon>Nitrospinota/Tectimicrobiota group</taxon>
        <taxon>Candidatus Tectimicrobiota</taxon>
    </lineage>
</organism>
<dbReference type="Gene3D" id="3.30.460.10">
    <property type="entry name" value="Beta Polymerase, domain 2"/>
    <property type="match status" value="1"/>
</dbReference>
<dbReference type="InterPro" id="IPR043519">
    <property type="entry name" value="NT_sf"/>
</dbReference>